<proteinExistence type="inferred from homology"/>
<evidence type="ECO:0000256" key="2">
    <source>
        <dbReference type="ARBA" id="ARBA00010670"/>
    </source>
</evidence>
<dbReference type="AlphaFoldDB" id="A0A5A9NL06"/>
<dbReference type="InterPro" id="IPR012918">
    <property type="entry name" value="RTP801-like"/>
</dbReference>
<comment type="subcellular location">
    <subcellularLocation>
        <location evidence="1">Cytoplasm</location>
    </subcellularLocation>
</comment>
<evidence type="ECO:0000256" key="3">
    <source>
        <dbReference type="ARBA" id="ARBA00022490"/>
    </source>
</evidence>
<organism evidence="4 5">
    <name type="scientific">Triplophysa tibetana</name>
    <dbReference type="NCBI Taxonomy" id="1572043"/>
    <lineage>
        <taxon>Eukaryota</taxon>
        <taxon>Metazoa</taxon>
        <taxon>Chordata</taxon>
        <taxon>Craniata</taxon>
        <taxon>Vertebrata</taxon>
        <taxon>Euteleostomi</taxon>
        <taxon>Actinopterygii</taxon>
        <taxon>Neopterygii</taxon>
        <taxon>Teleostei</taxon>
        <taxon>Ostariophysi</taxon>
        <taxon>Cypriniformes</taxon>
        <taxon>Nemacheilidae</taxon>
        <taxon>Triplophysa</taxon>
    </lineage>
</organism>
<dbReference type="Pfam" id="PF07809">
    <property type="entry name" value="RTP801_C"/>
    <property type="match status" value="1"/>
</dbReference>
<accession>A0A5A9NL06</accession>
<evidence type="ECO:0000313" key="4">
    <source>
        <dbReference type="EMBL" id="KAA0709679.1"/>
    </source>
</evidence>
<dbReference type="Gene3D" id="3.90.470.40">
    <property type="entry name" value="RTP801-like"/>
    <property type="match status" value="1"/>
</dbReference>
<dbReference type="PANTHER" id="PTHR12478:SF18">
    <property type="entry name" value="REGULATED IN DEVELOPMENT AND DNA DAMAGE RESPONSE 2"/>
    <property type="match status" value="1"/>
</dbReference>
<reference evidence="4 5" key="1">
    <citation type="journal article" date="2019" name="Mol. Ecol. Resour.">
        <title>Chromosome-level genome assembly of Triplophysa tibetana, a fish adapted to the harsh high-altitude environment of the Tibetan Plateau.</title>
        <authorList>
            <person name="Yang X."/>
            <person name="Liu H."/>
            <person name="Ma Z."/>
            <person name="Zou Y."/>
            <person name="Zou M."/>
            <person name="Mao Y."/>
            <person name="Li X."/>
            <person name="Wang H."/>
            <person name="Chen T."/>
            <person name="Wang W."/>
            <person name="Yang R."/>
        </authorList>
    </citation>
    <scope>NUCLEOTIDE SEQUENCE [LARGE SCALE GENOMIC DNA]</scope>
    <source>
        <strain evidence="4">TTIB1903HZAU</strain>
        <tissue evidence="4">Muscle</tissue>
    </source>
</reference>
<sequence>MVYTQALVFGNGMAGRSEHENLVNSLRFLQDFESDKEKLSHCGALMKAQSSSSLGSQCSLEEEEGEDGFLLQLELSKRIEKCLFDAKKASLRCQELRLPRRMTERVAGDILRASVDEPCGIRGALIHLFIENKGTLQNLGTVTPAESLTPTFELSIILRPDVDGWPPLKILFGGGKVLSLRREYRLVKRKLYSSATPVVLEFY</sequence>
<dbReference type="InterPro" id="IPR038281">
    <property type="entry name" value="RTP801-like_C_sf"/>
</dbReference>
<keyword evidence="3" id="KW-0963">Cytoplasm</keyword>
<dbReference type="EMBL" id="SOYY01000017">
    <property type="protein sequence ID" value="KAA0709679.1"/>
    <property type="molecule type" value="Genomic_DNA"/>
</dbReference>
<name>A0A5A9NL06_9TELE</name>
<evidence type="ECO:0000256" key="1">
    <source>
        <dbReference type="ARBA" id="ARBA00004496"/>
    </source>
</evidence>
<keyword evidence="5" id="KW-1185">Reference proteome</keyword>
<comment type="caution">
    <text evidence="4">The sequence shown here is derived from an EMBL/GenBank/DDBJ whole genome shotgun (WGS) entry which is preliminary data.</text>
</comment>
<dbReference type="Proteomes" id="UP000324632">
    <property type="component" value="Chromosome 17"/>
</dbReference>
<evidence type="ECO:0000313" key="5">
    <source>
        <dbReference type="Proteomes" id="UP000324632"/>
    </source>
</evidence>
<comment type="similarity">
    <text evidence="2">Belongs to the DDIT4 family.</text>
</comment>
<dbReference type="GO" id="GO:0005737">
    <property type="term" value="C:cytoplasm"/>
    <property type="evidence" value="ECO:0007669"/>
    <property type="project" value="UniProtKB-SubCell"/>
</dbReference>
<gene>
    <name evidence="4" type="ORF">E1301_Tti022248</name>
</gene>
<dbReference type="GO" id="GO:0009968">
    <property type="term" value="P:negative regulation of signal transduction"/>
    <property type="evidence" value="ECO:0007669"/>
    <property type="project" value="InterPro"/>
</dbReference>
<dbReference type="OrthoDB" id="10018535at2759"/>
<dbReference type="PANTHER" id="PTHR12478">
    <property type="entry name" value="DNA-DAMAGE-INDUCIBLE TRANSCRIPT 4 PROTEIN DDIT4"/>
    <property type="match status" value="1"/>
</dbReference>
<protein>
    <submittedName>
        <fullName evidence="4">DNA damage-inducible transcript 4-like protein</fullName>
    </submittedName>
</protein>